<proteinExistence type="predicted"/>
<dbReference type="Proteomes" id="UP000436088">
    <property type="component" value="Unassembled WGS sequence"/>
</dbReference>
<dbReference type="CDD" id="cd02440">
    <property type="entry name" value="AdoMet_MTases"/>
    <property type="match status" value="1"/>
</dbReference>
<protein>
    <submittedName>
        <fullName evidence="2">S-adenosyl-L-methionine-dependent methyltransferases superfamily protein isoform 2</fullName>
    </submittedName>
</protein>
<name>A0A6A3CC24_HIBSY</name>
<dbReference type="AlphaFoldDB" id="A0A6A3CC24"/>
<dbReference type="InterPro" id="IPR029063">
    <property type="entry name" value="SAM-dependent_MTases_sf"/>
</dbReference>
<dbReference type="Pfam" id="PF08241">
    <property type="entry name" value="Methyltransf_11"/>
    <property type="match status" value="1"/>
</dbReference>
<feature type="domain" description="Methyltransferase type 11" evidence="1">
    <location>
        <begin position="149"/>
        <end position="247"/>
    </location>
</feature>
<dbReference type="InterPro" id="IPR052356">
    <property type="entry name" value="Thiol_S-MT"/>
</dbReference>
<dbReference type="SUPFAM" id="SSF53335">
    <property type="entry name" value="S-adenosyl-L-methionine-dependent methyltransferases"/>
    <property type="match status" value="1"/>
</dbReference>
<dbReference type="InterPro" id="IPR013216">
    <property type="entry name" value="Methyltransf_11"/>
</dbReference>
<dbReference type="PANTHER" id="PTHR45036">
    <property type="entry name" value="METHYLTRANSFERASE LIKE 7B"/>
    <property type="match status" value="1"/>
</dbReference>
<dbReference type="PANTHER" id="PTHR45036:SF1">
    <property type="entry name" value="METHYLTRANSFERASE LIKE 7A"/>
    <property type="match status" value="1"/>
</dbReference>
<organism evidence="2 3">
    <name type="scientific">Hibiscus syriacus</name>
    <name type="common">Rose of Sharon</name>
    <dbReference type="NCBI Taxonomy" id="106335"/>
    <lineage>
        <taxon>Eukaryota</taxon>
        <taxon>Viridiplantae</taxon>
        <taxon>Streptophyta</taxon>
        <taxon>Embryophyta</taxon>
        <taxon>Tracheophyta</taxon>
        <taxon>Spermatophyta</taxon>
        <taxon>Magnoliopsida</taxon>
        <taxon>eudicotyledons</taxon>
        <taxon>Gunneridae</taxon>
        <taxon>Pentapetalae</taxon>
        <taxon>rosids</taxon>
        <taxon>malvids</taxon>
        <taxon>Malvales</taxon>
        <taxon>Malvaceae</taxon>
        <taxon>Malvoideae</taxon>
        <taxon>Hibiscus</taxon>
    </lineage>
</organism>
<evidence type="ECO:0000313" key="3">
    <source>
        <dbReference type="Proteomes" id="UP000436088"/>
    </source>
</evidence>
<evidence type="ECO:0000313" key="2">
    <source>
        <dbReference type="EMBL" id="KAE8726316.1"/>
    </source>
</evidence>
<accession>A0A6A3CC24</accession>
<reference evidence="2" key="1">
    <citation type="submission" date="2019-09" db="EMBL/GenBank/DDBJ databases">
        <title>Draft genome information of white flower Hibiscus syriacus.</title>
        <authorList>
            <person name="Kim Y.-M."/>
        </authorList>
    </citation>
    <scope>NUCLEOTIDE SEQUENCE [LARGE SCALE GENOMIC DNA]</scope>
    <source>
        <strain evidence="2">YM2019G1</strain>
    </source>
</reference>
<comment type="caution">
    <text evidence="2">The sequence shown here is derived from an EMBL/GenBank/DDBJ whole genome shotgun (WGS) entry which is preliminary data.</text>
</comment>
<keyword evidence="2" id="KW-0808">Transferase</keyword>
<sequence length="308" mass="33590">MAMSYRTKPVLLAAIPQLSADAKKPKMLKLVQPVATVQTTQKSSSAAAIPSKQPPSAVRFCSCCGRRHFIEAATTAFLQISPPKSNASALHSDDYLALLNKIHPPRPDWYEEFYASVMNTSMKSYEAKIAGYKLQLFGKIKGKAKRVMEIGIGTGPNLEYYAGNDEVQVFGLDPNKKMEKYARASATAVGIPLKNFHFIEAVAEAVPLDDSSIDAVVGTLVLCSVKDVNMALKEVKRVLKPGGLFLFIEHVAAKDGTSLKFWQTALDPLQQTVSDGCHLTRETGKYITSAGFSSLELNMASWIMIPSL</sequence>
<evidence type="ECO:0000259" key="1">
    <source>
        <dbReference type="Pfam" id="PF08241"/>
    </source>
</evidence>
<dbReference type="EMBL" id="VEPZ02000376">
    <property type="protein sequence ID" value="KAE8726316.1"/>
    <property type="molecule type" value="Genomic_DNA"/>
</dbReference>
<gene>
    <name evidence="2" type="ORF">F3Y22_tig00007099pilonHSYRG00027</name>
</gene>
<keyword evidence="3" id="KW-1185">Reference proteome</keyword>
<keyword evidence="2" id="KW-0489">Methyltransferase</keyword>
<dbReference type="Gene3D" id="3.40.50.150">
    <property type="entry name" value="Vaccinia Virus protein VP39"/>
    <property type="match status" value="1"/>
</dbReference>
<dbReference type="GO" id="GO:0032259">
    <property type="term" value="P:methylation"/>
    <property type="evidence" value="ECO:0007669"/>
    <property type="project" value="UniProtKB-KW"/>
</dbReference>
<dbReference type="GO" id="GO:0008757">
    <property type="term" value="F:S-adenosylmethionine-dependent methyltransferase activity"/>
    <property type="evidence" value="ECO:0007669"/>
    <property type="project" value="InterPro"/>
</dbReference>